<protein>
    <recommendedName>
        <fullName evidence="5">Autotransporter outer membrane beta-barrel domain-containing protein</fullName>
    </recommendedName>
</protein>
<comment type="caution">
    <text evidence="3">The sequence shown here is derived from an EMBL/GenBank/DDBJ whole genome shotgun (WGS) entry which is preliminary data.</text>
</comment>
<dbReference type="InterPro" id="IPR018247">
    <property type="entry name" value="EF_Hand_1_Ca_BS"/>
</dbReference>
<sequence>MALKPRLLSTTLIASLSLALPVSTALAFDIRDSGDTPQTTSVDTASSSADLNDDGAHELASTGSILIDGTPTNDSSAIIVNSPDGTVIIDGPIVIRSHKDDGTATDTALTAATGVKITGPDNGRTIRIKNDASIVIVEGISATDRRGPDYDANEDGFADNDSDEDGISEGSHALSGKNWRVGFWKVGAVSTDIIGEAGSSITIYGNGERDDPVSGNHRYASGVVISDSNLNGNLDLSTTIRMFGDETHAVDILSQITGYYRQRGDFSGQTAEVDVRGEGSVGLNIAAPIGGALLLESGINATGFSTYSGSGGPSHSRDESELTVDQIAANTAERRRGGAAVNIASDVNGGVIIGGTINRVESDAETTALSAISEARADDDDDANTGTDVTAQKTLPYHYDQNRNFVARLTSHGEADNMATLRINGEVGNDGAVETLLDTTNDDGLSGTDQYRDGLTQFFYSFGLMNRGTILADGLYNDFKADAVRIDTGATINGGIFNSGTIQARANNANARAIIINGGTLTEGLRTDSSVFLNEGTIQADVSAHTGADADATTTTYSATAISLAADSILTASATPVFVNRGAVAATSTFITAATADAAQTTEAGDNATAFDFSNYTGALNLTQEFLKADALLNPGSANSASNPYLGSGDTDIDVDADGVIDTDDYAQLPVIVGDVKFGNGNNAFTIKVGSVTGDISFGNGDDALLLSNEIAGDTENTTSFTGRLTKGTGGLDITVDERAQLHLIGQEGDADTETENLAVDELTVNGELRFSVDTEQLTDAVLDVTTLSLADTATITPRLTSLFAVGGSSTARLMDYTNITRNNDIQTYLADETPYIYDVTLNDENSAISASFSYKTAADLGLNASEAQSLAAMLTHFNDDGLREAALIAI</sequence>
<feature type="compositionally biased region" description="Low complexity" evidence="1">
    <location>
        <begin position="39"/>
        <end position="50"/>
    </location>
</feature>
<gene>
    <name evidence="3" type="ORF">ISQ19_05080</name>
</gene>
<dbReference type="EMBL" id="JADHOK010000064">
    <property type="protein sequence ID" value="MBL6762055.1"/>
    <property type="molecule type" value="Genomic_DNA"/>
</dbReference>
<evidence type="ECO:0000313" key="3">
    <source>
        <dbReference type="EMBL" id="MBL6762055.1"/>
    </source>
</evidence>
<feature type="region of interest" description="Disordered" evidence="1">
    <location>
        <begin position="374"/>
        <end position="393"/>
    </location>
</feature>
<evidence type="ECO:0008006" key="5">
    <source>
        <dbReference type="Google" id="ProtNLM"/>
    </source>
</evidence>
<reference evidence="3" key="1">
    <citation type="submission" date="2020-10" db="EMBL/GenBank/DDBJ databases">
        <title>Microbiome of the Black Sea water column analyzed by genome centric metagenomics.</title>
        <authorList>
            <person name="Cabello-Yeves P.J."/>
            <person name="Callieri C."/>
            <person name="Picazo A."/>
            <person name="Mehrshad M."/>
            <person name="Haro-Moreno J.M."/>
            <person name="Roda-Garcia J."/>
            <person name="Dzembekova N."/>
            <person name="Slabakova V."/>
            <person name="Slabakova N."/>
            <person name="Moncheva S."/>
            <person name="Rodriguez-Valera F."/>
        </authorList>
    </citation>
    <scope>NUCLEOTIDE SEQUENCE</scope>
    <source>
        <strain evidence="3">BS307-5m-G5</strain>
    </source>
</reference>
<feature type="region of interest" description="Disordered" evidence="1">
    <location>
        <begin position="146"/>
        <end position="171"/>
    </location>
</feature>
<feature type="signal peptide" evidence="2">
    <location>
        <begin position="1"/>
        <end position="27"/>
    </location>
</feature>
<dbReference type="PROSITE" id="PS00018">
    <property type="entry name" value="EF_HAND_1"/>
    <property type="match status" value="1"/>
</dbReference>
<evidence type="ECO:0000256" key="2">
    <source>
        <dbReference type="SAM" id="SignalP"/>
    </source>
</evidence>
<dbReference type="Proteomes" id="UP000785783">
    <property type="component" value="Unassembled WGS sequence"/>
</dbReference>
<keyword evidence="2" id="KW-0732">Signal</keyword>
<feature type="non-terminal residue" evidence="3">
    <location>
        <position position="891"/>
    </location>
</feature>
<feature type="region of interest" description="Disordered" evidence="1">
    <location>
        <begin position="31"/>
        <end position="54"/>
    </location>
</feature>
<evidence type="ECO:0000256" key="1">
    <source>
        <dbReference type="SAM" id="MobiDB-lite"/>
    </source>
</evidence>
<dbReference type="AlphaFoldDB" id="A0A937HI48"/>
<proteinExistence type="predicted"/>
<name>A0A937HI48_9PROT</name>
<evidence type="ECO:0000313" key="4">
    <source>
        <dbReference type="Proteomes" id="UP000785783"/>
    </source>
</evidence>
<feature type="chain" id="PRO_5037095096" description="Autotransporter outer membrane beta-barrel domain-containing protein" evidence="2">
    <location>
        <begin position="28"/>
        <end position="891"/>
    </location>
</feature>
<feature type="compositionally biased region" description="Acidic residues" evidence="1">
    <location>
        <begin position="151"/>
        <end position="167"/>
    </location>
</feature>
<accession>A0A937HI48</accession>
<organism evidence="3 4">
    <name type="scientific">PS1 clade bacterium</name>
    <dbReference type="NCBI Taxonomy" id="2175152"/>
    <lineage>
        <taxon>Bacteria</taxon>
        <taxon>Pseudomonadati</taxon>
        <taxon>Pseudomonadota</taxon>
        <taxon>Alphaproteobacteria</taxon>
        <taxon>PS1 clade</taxon>
    </lineage>
</organism>